<reference evidence="2" key="1">
    <citation type="submission" date="2021-01" db="EMBL/GenBank/DDBJ databases">
        <authorList>
            <consortium name="Genoscope - CEA"/>
            <person name="William W."/>
        </authorList>
    </citation>
    <scope>NUCLEOTIDE SEQUENCE</scope>
</reference>
<organism evidence="2 3">
    <name type="scientific">Paramecium octaurelia</name>
    <dbReference type="NCBI Taxonomy" id="43137"/>
    <lineage>
        <taxon>Eukaryota</taxon>
        <taxon>Sar</taxon>
        <taxon>Alveolata</taxon>
        <taxon>Ciliophora</taxon>
        <taxon>Intramacronucleata</taxon>
        <taxon>Oligohymenophorea</taxon>
        <taxon>Peniculida</taxon>
        <taxon>Parameciidae</taxon>
        <taxon>Paramecium</taxon>
    </lineage>
</organism>
<keyword evidence="3" id="KW-1185">Reference proteome</keyword>
<name>A0A8S1V5R8_PAROT</name>
<accession>A0A8S1V5R8</accession>
<proteinExistence type="predicted"/>
<dbReference type="Proteomes" id="UP000683925">
    <property type="component" value="Unassembled WGS sequence"/>
</dbReference>
<evidence type="ECO:0000313" key="2">
    <source>
        <dbReference type="EMBL" id="CAD8172241.1"/>
    </source>
</evidence>
<dbReference type="EMBL" id="CAJJDP010000059">
    <property type="protein sequence ID" value="CAD8172241.1"/>
    <property type="molecule type" value="Genomic_DNA"/>
</dbReference>
<comment type="caution">
    <text evidence="2">The sequence shown here is derived from an EMBL/GenBank/DDBJ whole genome shotgun (WGS) entry which is preliminary data.</text>
</comment>
<sequence>MEVFRNSPPPWIFALAQCWSSGLFREGTAKTNPIHLGKQQKEEPSQAKQSGSTYKQNIYSIQNHLQFYYIQNIYSIQNHLHRNGQTGDLGQKIGQTRNGQTEIQAKRLGKYIRFSCRDRDLLPSRRRSSYGDLDSFPFRQAQNKLIGQKRCLGISQSDLARNQYKRQRQNIRIFYLSQFREVTKLMLNNR</sequence>
<evidence type="ECO:0000256" key="1">
    <source>
        <dbReference type="SAM" id="MobiDB-lite"/>
    </source>
</evidence>
<feature type="region of interest" description="Disordered" evidence="1">
    <location>
        <begin position="31"/>
        <end position="51"/>
    </location>
</feature>
<evidence type="ECO:0000313" key="3">
    <source>
        <dbReference type="Proteomes" id="UP000683925"/>
    </source>
</evidence>
<dbReference type="AlphaFoldDB" id="A0A8S1V5R8"/>
<gene>
    <name evidence="2" type="ORF">POCTA_138.1.T0600003</name>
</gene>
<protein>
    <submittedName>
        <fullName evidence="2">Uncharacterized protein</fullName>
    </submittedName>
</protein>